<feature type="compositionally biased region" description="Polar residues" evidence="12">
    <location>
        <begin position="31"/>
        <end position="42"/>
    </location>
</feature>
<evidence type="ECO:0000256" key="1">
    <source>
        <dbReference type="ARBA" id="ARBA00004448"/>
    </source>
</evidence>
<comment type="similarity">
    <text evidence="2 11">Belongs to the mitochondrial carrier (TC 2.A.29) family.</text>
</comment>
<name>A0A9P9FF36_9HYPO</name>
<evidence type="ECO:0000256" key="7">
    <source>
        <dbReference type="ARBA" id="ARBA00022989"/>
    </source>
</evidence>
<evidence type="ECO:0000256" key="4">
    <source>
        <dbReference type="ARBA" id="ARBA00022692"/>
    </source>
</evidence>
<dbReference type="Gene3D" id="1.50.40.10">
    <property type="entry name" value="Mitochondrial carrier domain"/>
    <property type="match status" value="1"/>
</dbReference>
<comment type="caution">
    <text evidence="13">The sequence shown here is derived from an EMBL/GenBank/DDBJ whole genome shotgun (WGS) entry which is preliminary data.</text>
</comment>
<keyword evidence="9 10" id="KW-0472">Membrane</keyword>
<evidence type="ECO:0000256" key="12">
    <source>
        <dbReference type="SAM" id="MobiDB-lite"/>
    </source>
</evidence>
<evidence type="ECO:0000313" key="13">
    <source>
        <dbReference type="EMBL" id="KAH7160636.1"/>
    </source>
</evidence>
<keyword evidence="5" id="KW-0677">Repeat</keyword>
<dbReference type="EMBL" id="JAGMUV010000004">
    <property type="protein sequence ID" value="KAH7160636.1"/>
    <property type="molecule type" value="Genomic_DNA"/>
</dbReference>
<feature type="compositionally biased region" description="Basic and acidic residues" evidence="12">
    <location>
        <begin position="63"/>
        <end position="104"/>
    </location>
</feature>
<keyword evidence="4 10" id="KW-0812">Transmembrane</keyword>
<accession>A0A9P9FF36</accession>
<dbReference type="OrthoDB" id="276989at2759"/>
<keyword evidence="6" id="KW-0999">Mitochondrion inner membrane</keyword>
<keyword evidence="14" id="KW-1185">Reference proteome</keyword>
<evidence type="ECO:0000256" key="10">
    <source>
        <dbReference type="PROSITE-ProRule" id="PRU00282"/>
    </source>
</evidence>
<dbReference type="SUPFAM" id="SSF103506">
    <property type="entry name" value="Mitochondrial carrier"/>
    <property type="match status" value="1"/>
</dbReference>
<dbReference type="GO" id="GO:0005743">
    <property type="term" value="C:mitochondrial inner membrane"/>
    <property type="evidence" value="ECO:0007669"/>
    <property type="project" value="UniProtKB-SubCell"/>
</dbReference>
<dbReference type="FunFam" id="1.50.40.10:FF:000018">
    <property type="entry name" value="S-adenosylmethionine mitochondrial carrier protein-like"/>
    <property type="match status" value="1"/>
</dbReference>
<reference evidence="13" key="1">
    <citation type="journal article" date="2021" name="Nat. Commun.">
        <title>Genetic determinants of endophytism in the Arabidopsis root mycobiome.</title>
        <authorList>
            <person name="Mesny F."/>
            <person name="Miyauchi S."/>
            <person name="Thiergart T."/>
            <person name="Pickel B."/>
            <person name="Atanasova L."/>
            <person name="Karlsson M."/>
            <person name="Huettel B."/>
            <person name="Barry K.W."/>
            <person name="Haridas S."/>
            <person name="Chen C."/>
            <person name="Bauer D."/>
            <person name="Andreopoulos W."/>
            <person name="Pangilinan J."/>
            <person name="LaButti K."/>
            <person name="Riley R."/>
            <person name="Lipzen A."/>
            <person name="Clum A."/>
            <person name="Drula E."/>
            <person name="Henrissat B."/>
            <person name="Kohler A."/>
            <person name="Grigoriev I.V."/>
            <person name="Martin F.M."/>
            <person name="Hacquard S."/>
        </authorList>
    </citation>
    <scope>NUCLEOTIDE SEQUENCE</scope>
    <source>
        <strain evidence="13">MPI-CAGE-AT-0147</strain>
    </source>
</reference>
<gene>
    <name evidence="13" type="ORF">EDB81DRAFT_839138</name>
</gene>
<evidence type="ECO:0000313" key="14">
    <source>
        <dbReference type="Proteomes" id="UP000738349"/>
    </source>
</evidence>
<evidence type="ECO:0000256" key="2">
    <source>
        <dbReference type="ARBA" id="ARBA00006375"/>
    </source>
</evidence>
<evidence type="ECO:0000256" key="9">
    <source>
        <dbReference type="ARBA" id="ARBA00023136"/>
    </source>
</evidence>
<dbReference type="PANTHER" id="PTHR45667">
    <property type="entry name" value="S-ADENOSYLMETHIONINE MITOCHONDRIAL CARRIER PROTEIN"/>
    <property type="match status" value="1"/>
</dbReference>
<evidence type="ECO:0000256" key="5">
    <source>
        <dbReference type="ARBA" id="ARBA00022737"/>
    </source>
</evidence>
<evidence type="ECO:0000256" key="3">
    <source>
        <dbReference type="ARBA" id="ARBA00022448"/>
    </source>
</evidence>
<sequence>MMSTRTIMAMRTARMSSVIAGRGFSMSTSARLGLKESSNQTDVDYDRHKQDSLAKQKKGSAHWKPELASDSEEAVRADRAAKDSTPEEVQKLQERTKTAAEETSKAGTSMRDNMASALLAGALAGTTVDLSLFPLDTLKTRLQSSAGFFPSGGFSGIYRGIGSAVVGSAPGAAFFFCTYESVKGALARRLPRGEGSPAWHGPVTHMIAASAGEVAACSVRVPTEVVKQRAQAGHHGGSSAAALRAILGRYGTHGLGAVWRELYRGWGITIFREVPFTVIQFPLWEAMKAWGRRRRGGPEVSAGESALYGSMAGGVAAALTTPLDVLKTRVMLSKERVSVAEVFSRLAREEGFRPFFAGIAPRVTWISIGGAIFLGSYQWAINTMHGLS</sequence>
<dbReference type="InterPro" id="IPR018108">
    <property type="entry name" value="MCP_transmembrane"/>
</dbReference>
<feature type="repeat" description="Solcar" evidence="10">
    <location>
        <begin position="112"/>
        <end position="185"/>
    </location>
</feature>
<dbReference type="AlphaFoldDB" id="A0A9P9FF36"/>
<evidence type="ECO:0000256" key="6">
    <source>
        <dbReference type="ARBA" id="ARBA00022792"/>
    </source>
</evidence>
<evidence type="ECO:0000256" key="11">
    <source>
        <dbReference type="RuleBase" id="RU000488"/>
    </source>
</evidence>
<organism evidence="13 14">
    <name type="scientific">Dactylonectria macrodidyma</name>
    <dbReference type="NCBI Taxonomy" id="307937"/>
    <lineage>
        <taxon>Eukaryota</taxon>
        <taxon>Fungi</taxon>
        <taxon>Dikarya</taxon>
        <taxon>Ascomycota</taxon>
        <taxon>Pezizomycotina</taxon>
        <taxon>Sordariomycetes</taxon>
        <taxon>Hypocreomycetidae</taxon>
        <taxon>Hypocreales</taxon>
        <taxon>Nectriaceae</taxon>
        <taxon>Dactylonectria</taxon>
    </lineage>
</organism>
<protein>
    <submittedName>
        <fullName evidence="13">Mitochondrial carrier protein PET8</fullName>
    </submittedName>
</protein>
<feature type="region of interest" description="Disordered" evidence="12">
    <location>
        <begin position="31"/>
        <end position="109"/>
    </location>
</feature>
<comment type="subcellular location">
    <subcellularLocation>
        <location evidence="1">Mitochondrion inner membrane</location>
        <topology evidence="1">Multi-pass membrane protein</topology>
    </subcellularLocation>
</comment>
<evidence type="ECO:0000256" key="8">
    <source>
        <dbReference type="ARBA" id="ARBA00023128"/>
    </source>
</evidence>
<dbReference type="Proteomes" id="UP000738349">
    <property type="component" value="Unassembled WGS sequence"/>
</dbReference>
<dbReference type="PROSITE" id="PS50920">
    <property type="entry name" value="SOLCAR"/>
    <property type="match status" value="3"/>
</dbReference>
<dbReference type="Pfam" id="PF00153">
    <property type="entry name" value="Mito_carr"/>
    <property type="match status" value="3"/>
</dbReference>
<keyword evidence="8" id="KW-0496">Mitochondrion</keyword>
<dbReference type="InterPro" id="IPR023395">
    <property type="entry name" value="MCP_dom_sf"/>
</dbReference>
<feature type="repeat" description="Solcar" evidence="10">
    <location>
        <begin position="203"/>
        <end position="290"/>
    </location>
</feature>
<feature type="repeat" description="Solcar" evidence="10">
    <location>
        <begin position="300"/>
        <end position="383"/>
    </location>
</feature>
<keyword evidence="3 11" id="KW-0813">Transport</keyword>
<feature type="compositionally biased region" description="Basic and acidic residues" evidence="12">
    <location>
        <begin position="44"/>
        <end position="54"/>
    </location>
</feature>
<proteinExistence type="inferred from homology"/>
<keyword evidence="7" id="KW-1133">Transmembrane helix</keyword>